<gene>
    <name evidence="2" type="ORF">FVE85_6366</name>
</gene>
<comment type="caution">
    <text evidence="2">The sequence shown here is derived from an EMBL/GenBank/DDBJ whole genome shotgun (WGS) entry which is preliminary data.</text>
</comment>
<feature type="compositionally biased region" description="Acidic residues" evidence="1">
    <location>
        <begin position="392"/>
        <end position="418"/>
    </location>
</feature>
<feature type="compositionally biased region" description="Low complexity" evidence="1">
    <location>
        <begin position="19"/>
        <end position="38"/>
    </location>
</feature>
<evidence type="ECO:0008006" key="4">
    <source>
        <dbReference type="Google" id="ProtNLM"/>
    </source>
</evidence>
<evidence type="ECO:0000313" key="2">
    <source>
        <dbReference type="EMBL" id="KAA8498781.1"/>
    </source>
</evidence>
<name>A0A5J4Z4J3_PORPP</name>
<feature type="region of interest" description="Disordered" evidence="1">
    <location>
        <begin position="1"/>
        <end position="46"/>
    </location>
</feature>
<keyword evidence="3" id="KW-1185">Reference proteome</keyword>
<accession>A0A5J4Z4J3</accession>
<feature type="compositionally biased region" description="Basic and acidic residues" evidence="1">
    <location>
        <begin position="327"/>
        <end position="337"/>
    </location>
</feature>
<reference evidence="3" key="1">
    <citation type="journal article" date="2019" name="Nat. Commun.">
        <title>Expansion of phycobilisome linker gene families in mesophilic red algae.</title>
        <authorList>
            <person name="Lee J."/>
            <person name="Kim D."/>
            <person name="Bhattacharya D."/>
            <person name="Yoon H.S."/>
        </authorList>
    </citation>
    <scope>NUCLEOTIDE SEQUENCE [LARGE SCALE GENOMIC DNA]</scope>
    <source>
        <strain evidence="3">CCMP 1328</strain>
    </source>
</reference>
<feature type="region of interest" description="Disordered" evidence="1">
    <location>
        <begin position="264"/>
        <end position="339"/>
    </location>
</feature>
<evidence type="ECO:0000256" key="1">
    <source>
        <dbReference type="SAM" id="MobiDB-lite"/>
    </source>
</evidence>
<dbReference type="PANTHER" id="PTHR12354">
    <property type="entry name" value="INTERFERON-RELATED DEVELOPMENTAL REGULATOR"/>
    <property type="match status" value="1"/>
</dbReference>
<feature type="region of interest" description="Disordered" evidence="1">
    <location>
        <begin position="389"/>
        <end position="424"/>
    </location>
</feature>
<protein>
    <recommendedName>
        <fullName evidence="4">Interferon-related developmental regulator N-terminal domain-containing protein</fullName>
    </recommendedName>
</protein>
<sequence length="567" mass="61874">MRSQSSRAAGMGRKKKSASARAGPGAAAAASNGYASDSLRGSDDEVMSRSTAYLNSDGEPVEPQHAYAGAAGTPEDDAWHEVVLLLADKNARNRMAALRELLVPMHSKLQAAALSAHAEECWQLVQVHSVKRGDAEELGLAAVLMVCLALHYSDSGEVEDLQQASALLLRYGAGHNSPRAVYAACALLFLDRAGGVQETEFVVAMMRKLEAVMHAGVPELAAELADVPEPEIELLLAATLCFGALAARLPTEILQRSLFREPQDTPVEVELSDGDDESVHDLHMNRTLNGDGGDDVAGADDDEKLAPKHQRKALAKSSRAKQRAKERRQSRAEKSDLKQISASNYESRAVFALLHIARGDPLRVVNDDRDSANQLRVTALSVLGMAAHDTDYSSDSDEEDERDFAEQEHDEFEEEDEHEHDPDYAWRPTRRSVCASLDELLEDIDDLVGGARRTGKKQRSTLKSLAGVVAEIDEFGQRGSEQEIELPASHQTLVLSSHAERYTFAVFSRVLGLHSLRLYLELNIPLRDLFDLGKPAVNSAELIALASQNASAQKRSAGKRSKHKSRR</sequence>
<dbReference type="Proteomes" id="UP000324585">
    <property type="component" value="Unassembled WGS sequence"/>
</dbReference>
<dbReference type="InterPro" id="IPR039777">
    <property type="entry name" value="IFRD"/>
</dbReference>
<proteinExistence type="predicted"/>
<dbReference type="AlphaFoldDB" id="A0A5J4Z4J3"/>
<feature type="compositionally biased region" description="Basic residues" evidence="1">
    <location>
        <begin position="307"/>
        <end position="326"/>
    </location>
</feature>
<dbReference type="PANTHER" id="PTHR12354:SF1">
    <property type="entry name" value="INTERFERON-RELATED DEVELOPMENTAL REGULATOR 1"/>
    <property type="match status" value="1"/>
</dbReference>
<feature type="region of interest" description="Disordered" evidence="1">
    <location>
        <begin position="548"/>
        <end position="567"/>
    </location>
</feature>
<organism evidence="2 3">
    <name type="scientific">Porphyridium purpureum</name>
    <name type="common">Red alga</name>
    <name type="synonym">Porphyridium cruentum</name>
    <dbReference type="NCBI Taxonomy" id="35688"/>
    <lineage>
        <taxon>Eukaryota</taxon>
        <taxon>Rhodophyta</taxon>
        <taxon>Bangiophyceae</taxon>
        <taxon>Porphyridiales</taxon>
        <taxon>Porphyridiaceae</taxon>
        <taxon>Porphyridium</taxon>
    </lineage>
</organism>
<dbReference type="EMBL" id="VRMN01000001">
    <property type="protein sequence ID" value="KAA8498781.1"/>
    <property type="molecule type" value="Genomic_DNA"/>
</dbReference>
<feature type="compositionally biased region" description="Basic residues" evidence="1">
    <location>
        <begin position="556"/>
        <end position="567"/>
    </location>
</feature>
<feature type="compositionally biased region" description="Acidic residues" evidence="1">
    <location>
        <begin position="292"/>
        <end position="303"/>
    </location>
</feature>
<evidence type="ECO:0000313" key="3">
    <source>
        <dbReference type="Proteomes" id="UP000324585"/>
    </source>
</evidence>